<evidence type="ECO:0000259" key="4">
    <source>
        <dbReference type="Pfam" id="PF14833"/>
    </source>
</evidence>
<dbReference type="EC" id="1.1.-.-" evidence="5"/>
<keyword evidence="1 5" id="KW-0560">Oxidoreductase</keyword>
<evidence type="ECO:0000256" key="1">
    <source>
        <dbReference type="ARBA" id="ARBA00023002"/>
    </source>
</evidence>
<dbReference type="Proteomes" id="UP001271769">
    <property type="component" value="Unassembled WGS sequence"/>
</dbReference>
<gene>
    <name evidence="5" type="ORF">SMD31_00310</name>
</gene>
<dbReference type="EMBL" id="JAXCLX010000001">
    <property type="protein sequence ID" value="MDY0870340.1"/>
    <property type="molecule type" value="Genomic_DNA"/>
</dbReference>
<protein>
    <submittedName>
        <fullName evidence="5">NAD(P)-dependent oxidoreductase</fullName>
        <ecNumber evidence="5">1.1.-.-</ecNumber>
    </submittedName>
</protein>
<reference evidence="5 6" key="1">
    <citation type="journal article" date="2013" name="Antonie Van Leeuwenhoek">
        <title>Dongia rigui sp. nov., isolated from freshwater of a large wetland in Korea.</title>
        <authorList>
            <person name="Baik K.S."/>
            <person name="Hwang Y.M."/>
            <person name="Choi J.S."/>
            <person name="Kwon J."/>
            <person name="Seong C.N."/>
        </authorList>
    </citation>
    <scope>NUCLEOTIDE SEQUENCE [LARGE SCALE GENOMIC DNA]</scope>
    <source>
        <strain evidence="5 6">04SU4-P</strain>
    </source>
</reference>
<accession>A0ABU5DSE9</accession>
<proteinExistence type="predicted"/>
<keyword evidence="2" id="KW-0520">NAD</keyword>
<dbReference type="SUPFAM" id="SSF51735">
    <property type="entry name" value="NAD(P)-binding Rossmann-fold domains"/>
    <property type="match status" value="1"/>
</dbReference>
<dbReference type="Pfam" id="PF03446">
    <property type="entry name" value="NAD_binding_2"/>
    <property type="match status" value="1"/>
</dbReference>
<dbReference type="Gene3D" id="1.10.1040.10">
    <property type="entry name" value="N-(1-d-carboxylethyl)-l-norvaline Dehydrogenase, domain 2"/>
    <property type="match status" value="1"/>
</dbReference>
<dbReference type="InterPro" id="IPR006115">
    <property type="entry name" value="6PGDH_NADP-bd"/>
</dbReference>
<keyword evidence="6" id="KW-1185">Reference proteome</keyword>
<comment type="caution">
    <text evidence="5">The sequence shown here is derived from an EMBL/GenBank/DDBJ whole genome shotgun (WGS) entry which is preliminary data.</text>
</comment>
<dbReference type="Gene3D" id="3.40.50.720">
    <property type="entry name" value="NAD(P)-binding Rossmann-like Domain"/>
    <property type="match status" value="1"/>
</dbReference>
<dbReference type="InterPro" id="IPR015815">
    <property type="entry name" value="HIBADH-related"/>
</dbReference>
<dbReference type="PANTHER" id="PTHR43060:SF15">
    <property type="entry name" value="3-HYDROXYISOBUTYRATE DEHYDROGENASE-LIKE 1, MITOCHONDRIAL-RELATED"/>
    <property type="match status" value="1"/>
</dbReference>
<feature type="domain" description="6-phosphogluconate dehydrogenase NADP-binding" evidence="3">
    <location>
        <begin position="6"/>
        <end position="165"/>
    </location>
</feature>
<evidence type="ECO:0000259" key="3">
    <source>
        <dbReference type="Pfam" id="PF03446"/>
    </source>
</evidence>
<evidence type="ECO:0000313" key="5">
    <source>
        <dbReference type="EMBL" id="MDY0870340.1"/>
    </source>
</evidence>
<dbReference type="GO" id="GO:0016491">
    <property type="term" value="F:oxidoreductase activity"/>
    <property type="evidence" value="ECO:0007669"/>
    <property type="project" value="UniProtKB-KW"/>
</dbReference>
<dbReference type="InterPro" id="IPR008927">
    <property type="entry name" value="6-PGluconate_DH-like_C_sf"/>
</dbReference>
<dbReference type="InterPro" id="IPR029154">
    <property type="entry name" value="HIBADH-like_NADP-bd"/>
</dbReference>
<dbReference type="Pfam" id="PF14833">
    <property type="entry name" value="NAD_binding_11"/>
    <property type="match status" value="1"/>
</dbReference>
<dbReference type="PANTHER" id="PTHR43060">
    <property type="entry name" value="3-HYDROXYISOBUTYRATE DEHYDROGENASE-LIKE 1, MITOCHONDRIAL-RELATED"/>
    <property type="match status" value="1"/>
</dbReference>
<dbReference type="InterPro" id="IPR013328">
    <property type="entry name" value="6PGD_dom2"/>
</dbReference>
<evidence type="ECO:0000313" key="6">
    <source>
        <dbReference type="Proteomes" id="UP001271769"/>
    </source>
</evidence>
<dbReference type="SUPFAM" id="SSF48179">
    <property type="entry name" value="6-phosphogluconate dehydrogenase C-terminal domain-like"/>
    <property type="match status" value="1"/>
</dbReference>
<evidence type="ECO:0000256" key="2">
    <source>
        <dbReference type="ARBA" id="ARBA00023027"/>
    </source>
</evidence>
<dbReference type="RefSeq" id="WP_320498510.1">
    <property type="nucleotide sequence ID" value="NZ_JAXCLX010000001.1"/>
</dbReference>
<organism evidence="5 6">
    <name type="scientific">Dongia rigui</name>
    <dbReference type="NCBI Taxonomy" id="940149"/>
    <lineage>
        <taxon>Bacteria</taxon>
        <taxon>Pseudomonadati</taxon>
        <taxon>Pseudomonadota</taxon>
        <taxon>Alphaproteobacteria</taxon>
        <taxon>Rhodospirillales</taxon>
        <taxon>Dongiaceae</taxon>
        <taxon>Dongia</taxon>
    </lineage>
</organism>
<dbReference type="InterPro" id="IPR036291">
    <property type="entry name" value="NAD(P)-bd_dom_sf"/>
</dbReference>
<feature type="domain" description="3-hydroxyisobutyrate dehydrogenase-like NAD-binding" evidence="4">
    <location>
        <begin position="168"/>
        <end position="286"/>
    </location>
</feature>
<sequence length="301" mass="31379">MTIQHVGLIGAGLMGHGIGKNILAKGFKLSVLAHRNRKPVEDLLAKGAKEAKSPAELAAACDMVITVVGNSTQMEDIVRRPDGLLAGLKSGGIVADCTTAQPDSTVTLAAEVAAKGGRFVDIPMTRTPKEAEAGKLGLMTGGDPATLQEIRPVLDCFADTVVYCGAVGAAHKAKLINNMLSLGYAAVTAEALTAAKKSGVDLNALRQIVTAGGANSVMFQRLAAYQIDGDNTQLQFAIANAQKDVRYFLQMAENLPVSTFVASAIHQLYAMSNAAGMGQNYVPEVIDVLTSLSDKALAKGR</sequence>
<dbReference type="PIRSF" id="PIRSF000103">
    <property type="entry name" value="HIBADH"/>
    <property type="match status" value="1"/>
</dbReference>
<name>A0ABU5DSE9_9PROT</name>